<proteinExistence type="predicted"/>
<evidence type="ECO:0000313" key="3">
    <source>
        <dbReference type="Proteomes" id="UP001153709"/>
    </source>
</evidence>
<keyword evidence="3" id="KW-1185">Reference proteome</keyword>
<organism evidence="2 3">
    <name type="scientific">Diabrotica balteata</name>
    <name type="common">Banded cucumber beetle</name>
    <dbReference type="NCBI Taxonomy" id="107213"/>
    <lineage>
        <taxon>Eukaryota</taxon>
        <taxon>Metazoa</taxon>
        <taxon>Ecdysozoa</taxon>
        <taxon>Arthropoda</taxon>
        <taxon>Hexapoda</taxon>
        <taxon>Insecta</taxon>
        <taxon>Pterygota</taxon>
        <taxon>Neoptera</taxon>
        <taxon>Endopterygota</taxon>
        <taxon>Coleoptera</taxon>
        <taxon>Polyphaga</taxon>
        <taxon>Cucujiformia</taxon>
        <taxon>Chrysomeloidea</taxon>
        <taxon>Chrysomelidae</taxon>
        <taxon>Galerucinae</taxon>
        <taxon>Diabroticina</taxon>
        <taxon>Diabroticites</taxon>
        <taxon>Diabrotica</taxon>
    </lineage>
</organism>
<name>A0A9N9XHD3_DIABA</name>
<gene>
    <name evidence="2" type="ORF">DIABBA_LOCUS9474</name>
</gene>
<feature type="region of interest" description="Disordered" evidence="1">
    <location>
        <begin position="1"/>
        <end position="23"/>
    </location>
</feature>
<dbReference type="OrthoDB" id="6781428at2759"/>
<evidence type="ECO:0000256" key="1">
    <source>
        <dbReference type="SAM" id="MobiDB-lite"/>
    </source>
</evidence>
<sequence length="247" mass="29528">MGQGTPPVDGRGKHVIRPNKLPVGTDDKIRQHLLSYPRYKSHYSLKDNLQHYYLSPLLNIAKMHHMYLEQYEPEQLLLQNENMKAILKFEYYRNIFTENFKISFGKPNCQKSNKLQNQINAADNDDQKRALETEKKLHITKAETFYQDMKEKTDLAKNDLQTHFQQFFMKNPSRKNNQFTISKYRVMQYEKLDRLDSEMMFKCSETVNFIVFNTSEIRDKRNLQLLTLPNHDHKLYTEIRKLVRAES</sequence>
<dbReference type="Proteomes" id="UP001153709">
    <property type="component" value="Chromosome 6"/>
</dbReference>
<reference evidence="2" key="1">
    <citation type="submission" date="2022-01" db="EMBL/GenBank/DDBJ databases">
        <authorList>
            <person name="King R."/>
        </authorList>
    </citation>
    <scope>NUCLEOTIDE SEQUENCE</scope>
</reference>
<dbReference type="EMBL" id="OU898281">
    <property type="protein sequence ID" value="CAG9836385.1"/>
    <property type="molecule type" value="Genomic_DNA"/>
</dbReference>
<accession>A0A9N9XHD3</accession>
<protein>
    <submittedName>
        <fullName evidence="2">Uncharacterized protein</fullName>
    </submittedName>
</protein>
<evidence type="ECO:0000313" key="2">
    <source>
        <dbReference type="EMBL" id="CAG9836385.1"/>
    </source>
</evidence>
<dbReference type="AlphaFoldDB" id="A0A9N9XHD3"/>